<evidence type="ECO:0000256" key="5">
    <source>
        <dbReference type="ARBA" id="ARBA00022692"/>
    </source>
</evidence>
<name>A0AA39R457_9LECA</name>
<feature type="domain" description="Sugar phosphate transporter" evidence="10">
    <location>
        <begin position="49"/>
        <end position="336"/>
    </location>
</feature>
<keyword evidence="5 9" id="KW-0812">Transmembrane</keyword>
<evidence type="ECO:0000259" key="10">
    <source>
        <dbReference type="Pfam" id="PF03151"/>
    </source>
</evidence>
<feature type="transmembrane region" description="Helical" evidence="9">
    <location>
        <begin position="320"/>
        <end position="338"/>
    </location>
</feature>
<dbReference type="GO" id="GO:0005789">
    <property type="term" value="C:endoplasmic reticulum membrane"/>
    <property type="evidence" value="ECO:0007669"/>
    <property type="project" value="UniProtKB-SubCell"/>
</dbReference>
<evidence type="ECO:0000256" key="2">
    <source>
        <dbReference type="ARBA" id="ARBA00004477"/>
    </source>
</evidence>
<feature type="transmembrane region" description="Helical" evidence="9">
    <location>
        <begin position="48"/>
        <end position="69"/>
    </location>
</feature>
<accession>A0AA39R457</accession>
<dbReference type="InterPro" id="IPR004853">
    <property type="entry name" value="Sugar_P_trans_dom"/>
</dbReference>
<feature type="transmembrane region" description="Helical" evidence="9">
    <location>
        <begin position="200"/>
        <end position="220"/>
    </location>
</feature>
<evidence type="ECO:0000256" key="3">
    <source>
        <dbReference type="ARBA" id="ARBA00010425"/>
    </source>
</evidence>
<evidence type="ECO:0000313" key="11">
    <source>
        <dbReference type="EMBL" id="KAK0514567.1"/>
    </source>
</evidence>
<sequence length="406" mass="44417">MGDPEKYSEKERLSADIGSPVPDTTAPILPTVNPEVRKDEKPGSKIHPAFYVMTWITLSSSIILFNKWILDTAKFHYPVTLTCWHLVFATVMTQIMARTTTLLDGRKTVKMTGRIYLRAIVPIGAFFSLSLICGNLTYLYLSVAFIQMLKACTPVAVLLAGWAMGVEKADLRTLINVSFIVIGVVIASIGEIKFVLVGVLYQLGGIVFEAMRLVMVQQLLSSAEYKMDPLVSLYYFAPICAFMNFCVAAIFEIPRIQMADVYYVGPWILLANAMVAFALNVSVVFLIGRTSGLVMTLCGVLKDILLVAASIAIWGTPVSALQYFGYSIALAGLVYYKLGGATIKAQLSELNRAWAEYGAKHPAVRKVIVLGSVLLFLFLVLGGLAPKVGYDSTYLTSVIKEGDKAT</sequence>
<gene>
    <name evidence="11" type="ORF">JMJ35_003184</name>
</gene>
<evidence type="ECO:0000256" key="7">
    <source>
        <dbReference type="ARBA" id="ARBA00023136"/>
    </source>
</evidence>
<comment type="function">
    <text evidence="1">Involved in the import of GDP-mannose from the cytoplasm into the Golgi lumen.</text>
</comment>
<feature type="transmembrane region" description="Helical" evidence="9">
    <location>
        <begin position="174"/>
        <end position="194"/>
    </location>
</feature>
<evidence type="ECO:0000256" key="1">
    <source>
        <dbReference type="ARBA" id="ARBA00003420"/>
    </source>
</evidence>
<keyword evidence="12" id="KW-1185">Reference proteome</keyword>
<dbReference type="InterPro" id="IPR037185">
    <property type="entry name" value="EmrE-like"/>
</dbReference>
<dbReference type="AlphaFoldDB" id="A0AA39R457"/>
<feature type="compositionally biased region" description="Basic and acidic residues" evidence="8">
    <location>
        <begin position="1"/>
        <end position="14"/>
    </location>
</feature>
<proteinExistence type="inferred from homology"/>
<feature type="transmembrane region" description="Helical" evidence="9">
    <location>
        <begin position="75"/>
        <end position="95"/>
    </location>
</feature>
<protein>
    <recommendedName>
        <fullName evidence="10">Sugar phosphate transporter domain-containing protein</fullName>
    </recommendedName>
</protein>
<feature type="region of interest" description="Disordered" evidence="8">
    <location>
        <begin position="1"/>
        <end position="31"/>
    </location>
</feature>
<keyword evidence="7 9" id="KW-0472">Membrane</keyword>
<comment type="subunit">
    <text evidence="4">Homooligomer.</text>
</comment>
<evidence type="ECO:0000256" key="9">
    <source>
        <dbReference type="SAM" id="Phobius"/>
    </source>
</evidence>
<feature type="transmembrane region" description="Helical" evidence="9">
    <location>
        <begin position="115"/>
        <end position="132"/>
    </location>
</feature>
<comment type="similarity">
    <text evidence="3">Belongs to the TPT transporter family. SLC35D subfamily.</text>
</comment>
<evidence type="ECO:0000256" key="8">
    <source>
        <dbReference type="SAM" id="MobiDB-lite"/>
    </source>
</evidence>
<feature type="transmembrane region" description="Helical" evidence="9">
    <location>
        <begin position="138"/>
        <end position="162"/>
    </location>
</feature>
<dbReference type="InterPro" id="IPR050186">
    <property type="entry name" value="TPT_transporter"/>
</dbReference>
<comment type="caution">
    <text evidence="11">The sequence shown here is derived from an EMBL/GenBank/DDBJ whole genome shotgun (WGS) entry which is preliminary data.</text>
</comment>
<keyword evidence="6 9" id="KW-1133">Transmembrane helix</keyword>
<dbReference type="SUPFAM" id="SSF103481">
    <property type="entry name" value="Multidrug resistance efflux transporter EmrE"/>
    <property type="match status" value="1"/>
</dbReference>
<feature type="transmembrane region" description="Helical" evidence="9">
    <location>
        <begin position="367"/>
        <end position="385"/>
    </location>
</feature>
<feature type="transmembrane region" description="Helical" evidence="9">
    <location>
        <begin position="263"/>
        <end position="286"/>
    </location>
</feature>
<organism evidence="11 12">
    <name type="scientific">Cladonia borealis</name>
    <dbReference type="NCBI Taxonomy" id="184061"/>
    <lineage>
        <taxon>Eukaryota</taxon>
        <taxon>Fungi</taxon>
        <taxon>Dikarya</taxon>
        <taxon>Ascomycota</taxon>
        <taxon>Pezizomycotina</taxon>
        <taxon>Lecanoromycetes</taxon>
        <taxon>OSLEUM clade</taxon>
        <taxon>Lecanoromycetidae</taxon>
        <taxon>Lecanorales</taxon>
        <taxon>Lecanorineae</taxon>
        <taxon>Cladoniaceae</taxon>
        <taxon>Cladonia</taxon>
    </lineage>
</organism>
<comment type="subcellular location">
    <subcellularLocation>
        <location evidence="2">Endoplasmic reticulum membrane</location>
        <topology evidence="2">Multi-pass membrane protein</topology>
    </subcellularLocation>
</comment>
<dbReference type="PANTHER" id="PTHR11132">
    <property type="entry name" value="SOLUTE CARRIER FAMILY 35"/>
    <property type="match status" value="1"/>
</dbReference>
<dbReference type="Proteomes" id="UP001166286">
    <property type="component" value="Unassembled WGS sequence"/>
</dbReference>
<dbReference type="EMBL" id="JAFEKC020000005">
    <property type="protein sequence ID" value="KAK0514567.1"/>
    <property type="molecule type" value="Genomic_DNA"/>
</dbReference>
<evidence type="ECO:0000313" key="12">
    <source>
        <dbReference type="Proteomes" id="UP001166286"/>
    </source>
</evidence>
<evidence type="ECO:0000256" key="4">
    <source>
        <dbReference type="ARBA" id="ARBA00011182"/>
    </source>
</evidence>
<feature type="transmembrane region" description="Helical" evidence="9">
    <location>
        <begin position="232"/>
        <end position="251"/>
    </location>
</feature>
<evidence type="ECO:0000256" key="6">
    <source>
        <dbReference type="ARBA" id="ARBA00022989"/>
    </source>
</evidence>
<dbReference type="Pfam" id="PF03151">
    <property type="entry name" value="TPT"/>
    <property type="match status" value="1"/>
</dbReference>
<feature type="transmembrane region" description="Helical" evidence="9">
    <location>
        <begin position="293"/>
        <end position="314"/>
    </location>
</feature>
<reference evidence="11" key="1">
    <citation type="submission" date="2023-03" db="EMBL/GenBank/DDBJ databases">
        <title>Complete genome of Cladonia borealis.</title>
        <authorList>
            <person name="Park H."/>
        </authorList>
    </citation>
    <scope>NUCLEOTIDE SEQUENCE</scope>
    <source>
        <strain evidence="11">ANT050790</strain>
    </source>
</reference>